<protein>
    <submittedName>
        <fullName evidence="2">Uncharacterized protein</fullName>
    </submittedName>
</protein>
<gene>
    <name evidence="2" type="ORF">ACFPEL_26435</name>
</gene>
<feature type="transmembrane region" description="Helical" evidence="1">
    <location>
        <begin position="12"/>
        <end position="35"/>
    </location>
</feature>
<sequence length="57" mass="5660">MSTDARSSRRPPVGVLVAALLAVLLVLGGVLFWLAQGTAPSSGSTTNGSLVVLLAPA</sequence>
<evidence type="ECO:0000313" key="2">
    <source>
        <dbReference type="EMBL" id="MFC4835971.1"/>
    </source>
</evidence>
<dbReference type="Proteomes" id="UP001595909">
    <property type="component" value="Unassembled WGS sequence"/>
</dbReference>
<reference evidence="3" key="1">
    <citation type="journal article" date="2019" name="Int. J. Syst. Evol. Microbiol.">
        <title>The Global Catalogue of Microorganisms (GCM) 10K type strain sequencing project: providing services to taxonomists for standard genome sequencing and annotation.</title>
        <authorList>
            <consortium name="The Broad Institute Genomics Platform"/>
            <consortium name="The Broad Institute Genome Sequencing Center for Infectious Disease"/>
            <person name="Wu L."/>
            <person name="Ma J."/>
        </authorList>
    </citation>
    <scope>NUCLEOTIDE SEQUENCE [LARGE SCALE GENOMIC DNA]</scope>
    <source>
        <strain evidence="3">CCUG 50347</strain>
    </source>
</reference>
<organism evidence="2 3">
    <name type="scientific">Actinomycetospora chibensis</name>
    <dbReference type="NCBI Taxonomy" id="663606"/>
    <lineage>
        <taxon>Bacteria</taxon>
        <taxon>Bacillati</taxon>
        <taxon>Actinomycetota</taxon>
        <taxon>Actinomycetes</taxon>
        <taxon>Pseudonocardiales</taxon>
        <taxon>Pseudonocardiaceae</taxon>
        <taxon>Actinomycetospora</taxon>
    </lineage>
</organism>
<proteinExistence type="predicted"/>
<evidence type="ECO:0000256" key="1">
    <source>
        <dbReference type="SAM" id="Phobius"/>
    </source>
</evidence>
<comment type="caution">
    <text evidence="2">The sequence shown here is derived from an EMBL/GenBank/DDBJ whole genome shotgun (WGS) entry which is preliminary data.</text>
</comment>
<keyword evidence="1" id="KW-0812">Transmembrane</keyword>
<keyword evidence="1" id="KW-1133">Transmembrane helix</keyword>
<keyword evidence="1" id="KW-0472">Membrane</keyword>
<keyword evidence="3" id="KW-1185">Reference proteome</keyword>
<dbReference type="RefSeq" id="WP_274189986.1">
    <property type="nucleotide sequence ID" value="NZ_BAABHN010000052.1"/>
</dbReference>
<name>A0ABV9RRQ3_9PSEU</name>
<dbReference type="EMBL" id="JBHSIM010000052">
    <property type="protein sequence ID" value="MFC4835971.1"/>
    <property type="molecule type" value="Genomic_DNA"/>
</dbReference>
<accession>A0ABV9RRQ3</accession>
<evidence type="ECO:0000313" key="3">
    <source>
        <dbReference type="Proteomes" id="UP001595909"/>
    </source>
</evidence>